<reference evidence="6" key="1">
    <citation type="submission" date="2021-06" db="EMBL/GenBank/DDBJ databases">
        <title>Emergence of genetically related NDM-1-producing Providencia rettgeri strains in Argentina.</title>
        <authorList>
            <person name="Pasteran F."/>
            <person name="Meo A."/>
            <person name="Gomez S."/>
            <person name="Derdoy L."/>
            <person name="Albronoz E."/>
            <person name="Faccone D."/>
            <person name="Guerriero L."/>
            <person name="Archuby D."/>
            <person name="Tarzia A."/>
            <person name="Lopez M."/>
            <person name="Corso A."/>
        </authorList>
    </citation>
    <scope>NUCLEOTIDE SEQUENCE</scope>
    <source>
        <strain evidence="6">PreM15628</strain>
    </source>
</reference>
<evidence type="ECO:0000256" key="3">
    <source>
        <dbReference type="ARBA" id="ARBA00022692"/>
    </source>
</evidence>
<dbReference type="Pfam" id="PF13998">
    <property type="entry name" value="MgrB"/>
    <property type="match status" value="1"/>
</dbReference>
<evidence type="ECO:0000256" key="5">
    <source>
        <dbReference type="ARBA" id="ARBA00023136"/>
    </source>
</evidence>
<keyword evidence="2" id="KW-0997">Cell inner membrane</keyword>
<dbReference type="EMBL" id="CP076405">
    <property type="protein sequence ID" value="WHT95705.1"/>
    <property type="molecule type" value="Genomic_DNA"/>
</dbReference>
<protein>
    <submittedName>
        <fullName evidence="6">PhoP/PhoQ regulator MgrB</fullName>
    </submittedName>
</protein>
<dbReference type="InterPro" id="IPR020907">
    <property type="entry name" value="MgrB"/>
</dbReference>
<organism evidence="6 7">
    <name type="scientific">Providencia rettgeri</name>
    <dbReference type="NCBI Taxonomy" id="587"/>
    <lineage>
        <taxon>Bacteria</taxon>
        <taxon>Pseudomonadati</taxon>
        <taxon>Pseudomonadota</taxon>
        <taxon>Gammaproteobacteria</taxon>
        <taxon>Enterobacterales</taxon>
        <taxon>Morganellaceae</taxon>
        <taxon>Providencia</taxon>
    </lineage>
</organism>
<evidence type="ECO:0000256" key="1">
    <source>
        <dbReference type="ARBA" id="ARBA00022475"/>
    </source>
</evidence>
<evidence type="ECO:0000256" key="4">
    <source>
        <dbReference type="ARBA" id="ARBA00022989"/>
    </source>
</evidence>
<dbReference type="Proteomes" id="UP000682358">
    <property type="component" value="Chromosome"/>
</dbReference>
<keyword evidence="1" id="KW-1003">Cell membrane</keyword>
<proteinExistence type="predicted"/>
<keyword evidence="5" id="KW-0472">Membrane</keyword>
<accession>A0AAJ6FQQ8</accession>
<evidence type="ECO:0000256" key="2">
    <source>
        <dbReference type="ARBA" id="ARBA00022519"/>
    </source>
</evidence>
<evidence type="ECO:0000313" key="7">
    <source>
        <dbReference type="Proteomes" id="UP000682358"/>
    </source>
</evidence>
<evidence type="ECO:0000313" key="6">
    <source>
        <dbReference type="EMBL" id="WHT95705.1"/>
    </source>
</evidence>
<name>A0AAJ6FQQ8_PRORE</name>
<keyword evidence="4" id="KW-1133">Transmembrane helix</keyword>
<sequence>MDSLCDQGGEDFIFGICRVTDLLPFWICFLMHNPWYWVGVTILRYHFVMWWKKITNSTSFWFVE</sequence>
<keyword evidence="3" id="KW-0812">Transmembrane</keyword>
<dbReference type="AlphaFoldDB" id="A0AAJ6FQQ8"/>
<gene>
    <name evidence="6" type="primary">mgrB</name>
    <name evidence="6" type="ORF">KOF27_20125</name>
</gene>